<dbReference type="GO" id="GO:0030288">
    <property type="term" value="C:outer membrane-bounded periplasmic space"/>
    <property type="evidence" value="ECO:0007669"/>
    <property type="project" value="TreeGrafter"/>
</dbReference>
<evidence type="ECO:0000256" key="4">
    <source>
        <dbReference type="ARBA" id="ARBA00022764"/>
    </source>
</evidence>
<dbReference type="Pfam" id="PF03888">
    <property type="entry name" value="MucB_RseB"/>
    <property type="match status" value="1"/>
</dbReference>
<evidence type="ECO:0000256" key="2">
    <source>
        <dbReference type="ARBA" id="ARBA00008150"/>
    </source>
</evidence>
<dbReference type="PANTHER" id="PTHR38782">
    <property type="match status" value="1"/>
</dbReference>
<dbReference type="EMBL" id="CP011412">
    <property type="protein sequence ID" value="AKH19664.1"/>
    <property type="molecule type" value="Genomic_DNA"/>
</dbReference>
<dbReference type="AlphaFoldDB" id="A0A0F7JWD8"/>
<dbReference type="Proteomes" id="UP000034410">
    <property type="component" value="Chromosome"/>
</dbReference>
<dbReference type="InterPro" id="IPR038484">
    <property type="entry name" value="MucB/RseB_C_sf"/>
</dbReference>
<evidence type="ECO:0000259" key="7">
    <source>
        <dbReference type="Pfam" id="PF17188"/>
    </source>
</evidence>
<evidence type="ECO:0000259" key="6">
    <source>
        <dbReference type="Pfam" id="PF03888"/>
    </source>
</evidence>
<dbReference type="GO" id="GO:0032885">
    <property type="term" value="P:regulation of polysaccharide biosynthetic process"/>
    <property type="evidence" value="ECO:0007669"/>
    <property type="project" value="TreeGrafter"/>
</dbReference>
<feature type="domain" description="MucB/RseB N-terminal" evidence="6">
    <location>
        <begin position="29"/>
        <end position="198"/>
    </location>
</feature>
<keyword evidence="9" id="KW-1185">Reference proteome</keyword>
<evidence type="ECO:0000256" key="3">
    <source>
        <dbReference type="ARBA" id="ARBA00022729"/>
    </source>
</evidence>
<evidence type="ECO:0000313" key="8">
    <source>
        <dbReference type="EMBL" id="AKH19664.1"/>
    </source>
</evidence>
<proteinExistence type="inferred from homology"/>
<evidence type="ECO:0000313" key="9">
    <source>
        <dbReference type="Proteomes" id="UP000034410"/>
    </source>
</evidence>
<comment type="subcellular location">
    <subcellularLocation>
        <location evidence="1">Periplasm</location>
    </subcellularLocation>
</comment>
<evidence type="ECO:0000256" key="5">
    <source>
        <dbReference type="SAM" id="SignalP"/>
    </source>
</evidence>
<name>A0A0F7JWD8_9GAMM</name>
<feature type="chain" id="PRO_5002517657" description="Transcriptional regulator" evidence="5">
    <location>
        <begin position="22"/>
        <end position="322"/>
    </location>
</feature>
<dbReference type="Gene3D" id="2.50.20.10">
    <property type="entry name" value="Lipoprotein localisation LolA/LolB/LppX"/>
    <property type="match status" value="1"/>
</dbReference>
<keyword evidence="3 5" id="KW-0732">Signal</keyword>
<feature type="signal peptide" evidence="5">
    <location>
        <begin position="1"/>
        <end position="21"/>
    </location>
</feature>
<sequence>MKFMHILTTLLLVGVSLGAAADSGEDDVNFWLQRMVNAVHSLNYDGTFIFLHNTQLESMQIIHTVDDNEERERLISLNGVAREVFRDGASVTCIAPDRKSVSVGNRLSGQGFRAIFSVDVGQLSDYYDFHLLGEERVAGRQTRVVAIIPQDAYRYGYRLYLDKEHAFPLKTDMLNLSGVPISQLMFTQLDVHNSSHEIDEISLEGKEDYRWIQQKPMRTISDKQFSGWSFEALPEGFDVTLHSKRRVGKSGDEIDHFVLSDGLASLSVYIEVDDNVGLRGGSTMGTINAYGTTISGHQITAVGEVPDKTVERIANSLRFSQE</sequence>
<dbReference type="PANTHER" id="PTHR38782:SF1">
    <property type="entry name" value="SIGMA-E FACTOR REGULATORY PROTEIN RSEB"/>
    <property type="match status" value="1"/>
</dbReference>
<dbReference type="OrthoDB" id="7067274at2"/>
<dbReference type="KEGG" id="seds:AAY24_04035"/>
<feature type="domain" description="MucB/RseB C-terminal" evidence="7">
    <location>
        <begin position="224"/>
        <end position="317"/>
    </location>
</feature>
<dbReference type="InterPro" id="IPR033436">
    <property type="entry name" value="MucB/RseB_C"/>
</dbReference>
<evidence type="ECO:0008006" key="10">
    <source>
        <dbReference type="Google" id="ProtNLM"/>
    </source>
</evidence>
<dbReference type="CDD" id="cd16327">
    <property type="entry name" value="RseB"/>
    <property type="match status" value="1"/>
</dbReference>
<gene>
    <name evidence="8" type="ORF">AAY24_04035</name>
</gene>
<reference evidence="8 9" key="1">
    <citation type="journal article" date="2015" name="Genome Announc.">
        <title>Complete Genome Sequence of Sedimenticola thiotaurini Strain SIP-G1, a Polyphosphate- and Polyhydroxyalkanoate-Accumulating Sulfur-Oxidizing Gammaproteobacterium Isolated from Salt Marsh Sediments.</title>
        <authorList>
            <person name="Flood B.E."/>
            <person name="Jones D.S."/>
            <person name="Bailey J.V."/>
        </authorList>
    </citation>
    <scope>NUCLEOTIDE SEQUENCE [LARGE SCALE GENOMIC DNA]</scope>
    <source>
        <strain evidence="8 9">SIP-G1</strain>
    </source>
</reference>
<protein>
    <recommendedName>
        <fullName evidence="10">Transcriptional regulator</fullName>
    </recommendedName>
</protein>
<dbReference type="PIRSF" id="PIRSF005427">
    <property type="entry name" value="RseB"/>
    <property type="match status" value="1"/>
</dbReference>
<keyword evidence="4" id="KW-0574">Periplasm</keyword>
<comment type="similarity">
    <text evidence="2">Belongs to the RseB family.</text>
</comment>
<dbReference type="GO" id="GO:0045152">
    <property type="term" value="F:antisigma factor binding"/>
    <property type="evidence" value="ECO:0007669"/>
    <property type="project" value="TreeGrafter"/>
</dbReference>
<dbReference type="InterPro" id="IPR033434">
    <property type="entry name" value="MucB/RseB_N"/>
</dbReference>
<accession>A0A0F7JWD8</accession>
<dbReference type="Pfam" id="PF17188">
    <property type="entry name" value="MucB_RseB_C"/>
    <property type="match status" value="1"/>
</dbReference>
<dbReference type="InterPro" id="IPR005588">
    <property type="entry name" value="MucB_RseB"/>
</dbReference>
<dbReference type="Gene3D" id="3.30.200.100">
    <property type="entry name" value="MucB/RseB, C-terminal domain"/>
    <property type="match status" value="1"/>
</dbReference>
<evidence type="ECO:0000256" key="1">
    <source>
        <dbReference type="ARBA" id="ARBA00004418"/>
    </source>
</evidence>
<organism evidence="8 9">
    <name type="scientific">Sedimenticola thiotaurini</name>
    <dbReference type="NCBI Taxonomy" id="1543721"/>
    <lineage>
        <taxon>Bacteria</taxon>
        <taxon>Pseudomonadati</taxon>
        <taxon>Pseudomonadota</taxon>
        <taxon>Gammaproteobacteria</taxon>
        <taxon>Chromatiales</taxon>
        <taxon>Sedimenticolaceae</taxon>
        <taxon>Sedimenticola</taxon>
    </lineage>
</organism>